<evidence type="ECO:0000313" key="2">
    <source>
        <dbReference type="EMBL" id="KAF6746296.1"/>
    </source>
</evidence>
<name>A0A8H6HIE5_9AGAR</name>
<proteinExistence type="predicted"/>
<comment type="caution">
    <text evidence="2">The sequence shown here is derived from an EMBL/GenBank/DDBJ whole genome shotgun (WGS) entry which is preliminary data.</text>
</comment>
<accession>A0A8H6HIE5</accession>
<organism evidence="2 3">
    <name type="scientific">Ephemerocybe angulata</name>
    <dbReference type="NCBI Taxonomy" id="980116"/>
    <lineage>
        <taxon>Eukaryota</taxon>
        <taxon>Fungi</taxon>
        <taxon>Dikarya</taxon>
        <taxon>Basidiomycota</taxon>
        <taxon>Agaricomycotina</taxon>
        <taxon>Agaricomycetes</taxon>
        <taxon>Agaricomycetidae</taxon>
        <taxon>Agaricales</taxon>
        <taxon>Agaricineae</taxon>
        <taxon>Psathyrellaceae</taxon>
        <taxon>Ephemerocybe</taxon>
    </lineage>
</organism>
<sequence>MALSHPHLLEQSISLPDEDHADTVDPRTGLPSYRRDVDNGTRAVGGFRIVRGDIEQDNNLQDLSNSSHAVLSPRYASYAERMRGGDAGLFETNVGECDAHSSEDELDASDFSPASTYCSLLVEEWILHTQSEFDNSEDEEIVFDAGISHLDFVLVEGSAEVNQLYPEDVGEPSSDDLSSTGSDHEYAVDSVCSSPQSRPSRPGPNLFGTGGTRPAPSFCHFADEVSTSHPEGARGLAYLERVTSRAATVMTRAVQPVRTVGSVYERCDMHTGGSPFSGVSYL</sequence>
<keyword evidence="3" id="KW-1185">Reference proteome</keyword>
<feature type="region of interest" description="Disordered" evidence="1">
    <location>
        <begin position="1"/>
        <end position="36"/>
    </location>
</feature>
<dbReference type="AlphaFoldDB" id="A0A8H6HIE5"/>
<feature type="compositionally biased region" description="Low complexity" evidence="1">
    <location>
        <begin position="193"/>
        <end position="204"/>
    </location>
</feature>
<reference evidence="2 3" key="1">
    <citation type="submission" date="2020-07" db="EMBL/GenBank/DDBJ databases">
        <title>Comparative genomics of pyrophilous fungi reveals a link between fire events and developmental genes.</title>
        <authorList>
            <consortium name="DOE Joint Genome Institute"/>
            <person name="Steindorff A.S."/>
            <person name="Carver A."/>
            <person name="Calhoun S."/>
            <person name="Stillman K."/>
            <person name="Liu H."/>
            <person name="Lipzen A."/>
            <person name="Pangilinan J."/>
            <person name="Labutti K."/>
            <person name="Bruns T.D."/>
            <person name="Grigoriev I.V."/>
        </authorList>
    </citation>
    <scope>NUCLEOTIDE SEQUENCE [LARGE SCALE GENOMIC DNA]</scope>
    <source>
        <strain evidence="2 3">CBS 144469</strain>
    </source>
</reference>
<dbReference type="EMBL" id="JACGCI010000094">
    <property type="protein sequence ID" value="KAF6746296.1"/>
    <property type="molecule type" value="Genomic_DNA"/>
</dbReference>
<gene>
    <name evidence="2" type="ORF">DFP72DRAFT_855556</name>
</gene>
<protein>
    <submittedName>
        <fullName evidence="2">Uncharacterized protein</fullName>
    </submittedName>
</protein>
<dbReference type="Proteomes" id="UP000521943">
    <property type="component" value="Unassembled WGS sequence"/>
</dbReference>
<evidence type="ECO:0000256" key="1">
    <source>
        <dbReference type="SAM" id="MobiDB-lite"/>
    </source>
</evidence>
<evidence type="ECO:0000313" key="3">
    <source>
        <dbReference type="Proteomes" id="UP000521943"/>
    </source>
</evidence>
<feature type="region of interest" description="Disordered" evidence="1">
    <location>
        <begin position="166"/>
        <end position="209"/>
    </location>
</feature>